<dbReference type="PROSITE" id="PS50002">
    <property type="entry name" value="SH3"/>
    <property type="match status" value="1"/>
</dbReference>
<evidence type="ECO:0000259" key="10">
    <source>
        <dbReference type="PROSITE" id="PS51741"/>
    </source>
</evidence>
<name>A0ABP1QRJ1_9HEXA</name>
<feature type="region of interest" description="Disordered" evidence="7">
    <location>
        <begin position="921"/>
        <end position="961"/>
    </location>
</feature>
<dbReference type="Gene3D" id="1.20.1270.60">
    <property type="entry name" value="Arfaptin homology (AH) domain/BAR domain"/>
    <property type="match status" value="1"/>
</dbReference>
<evidence type="ECO:0000256" key="1">
    <source>
        <dbReference type="ARBA" id="ARBA00022443"/>
    </source>
</evidence>
<dbReference type="Pfam" id="PF00620">
    <property type="entry name" value="RhoGAP"/>
    <property type="match status" value="1"/>
</dbReference>
<dbReference type="Proteomes" id="UP001642540">
    <property type="component" value="Unassembled WGS sequence"/>
</dbReference>
<evidence type="ECO:0008006" key="13">
    <source>
        <dbReference type="Google" id="ProtNLM"/>
    </source>
</evidence>
<proteinExistence type="predicted"/>
<feature type="domain" description="Rho-GAP" evidence="9">
    <location>
        <begin position="564"/>
        <end position="752"/>
    </location>
</feature>
<protein>
    <recommendedName>
        <fullName evidence="13">SLIT-ROBO Rho GTPase-activating protein 1</fullName>
    </recommendedName>
</protein>
<dbReference type="CDD" id="cd04383">
    <property type="entry name" value="RhoGAP_srGAP"/>
    <property type="match status" value="1"/>
</dbReference>
<dbReference type="CDD" id="cd07656">
    <property type="entry name" value="F-BAR_srGAP"/>
    <property type="match status" value="1"/>
</dbReference>
<feature type="domain" description="SH3" evidence="8">
    <location>
        <begin position="856"/>
        <end position="916"/>
    </location>
</feature>
<dbReference type="PANTHER" id="PTHR14166">
    <property type="entry name" value="SLIT-ROBO RHO GTPASE ACTIVATING PROTEIN"/>
    <property type="match status" value="1"/>
</dbReference>
<dbReference type="InterPro" id="IPR031160">
    <property type="entry name" value="F_BAR_dom"/>
</dbReference>
<dbReference type="Pfam" id="PF00018">
    <property type="entry name" value="SH3_1"/>
    <property type="match status" value="1"/>
</dbReference>
<feature type="region of interest" description="Disordered" evidence="7">
    <location>
        <begin position="974"/>
        <end position="1007"/>
    </location>
</feature>
<feature type="region of interest" description="Disordered" evidence="7">
    <location>
        <begin position="1204"/>
        <end position="1225"/>
    </location>
</feature>
<feature type="region of interest" description="Disordered" evidence="7">
    <location>
        <begin position="789"/>
        <end position="809"/>
    </location>
</feature>
<evidence type="ECO:0000256" key="2">
    <source>
        <dbReference type="ARBA" id="ARBA00022468"/>
    </source>
</evidence>
<dbReference type="PROSITE" id="PS51741">
    <property type="entry name" value="F_BAR"/>
    <property type="match status" value="1"/>
</dbReference>
<feature type="region of interest" description="Disordered" evidence="7">
    <location>
        <begin position="1103"/>
        <end position="1188"/>
    </location>
</feature>
<evidence type="ECO:0000256" key="6">
    <source>
        <dbReference type="SAM" id="Coils"/>
    </source>
</evidence>
<evidence type="ECO:0000256" key="5">
    <source>
        <dbReference type="PROSITE-ProRule" id="PRU01077"/>
    </source>
</evidence>
<feature type="compositionally biased region" description="Polar residues" evidence="7">
    <location>
        <begin position="950"/>
        <end position="961"/>
    </location>
</feature>
<evidence type="ECO:0000256" key="4">
    <source>
        <dbReference type="PROSITE-ProRule" id="PRU00192"/>
    </source>
</evidence>
<dbReference type="SUPFAM" id="SSF103657">
    <property type="entry name" value="BAR/IMD domain-like"/>
    <property type="match status" value="1"/>
</dbReference>
<dbReference type="InterPro" id="IPR001452">
    <property type="entry name" value="SH3_domain"/>
</dbReference>
<dbReference type="InterPro" id="IPR036028">
    <property type="entry name" value="SH3-like_dom_sf"/>
</dbReference>
<keyword evidence="3 5" id="KW-0175">Coiled coil</keyword>
<feature type="compositionally biased region" description="Basic and acidic residues" evidence="7">
    <location>
        <begin position="1209"/>
        <end position="1225"/>
    </location>
</feature>
<organism evidence="11 12">
    <name type="scientific">Orchesella dallaii</name>
    <dbReference type="NCBI Taxonomy" id="48710"/>
    <lineage>
        <taxon>Eukaryota</taxon>
        <taxon>Metazoa</taxon>
        <taxon>Ecdysozoa</taxon>
        <taxon>Arthropoda</taxon>
        <taxon>Hexapoda</taxon>
        <taxon>Collembola</taxon>
        <taxon>Entomobryomorpha</taxon>
        <taxon>Entomobryoidea</taxon>
        <taxon>Orchesellidae</taxon>
        <taxon>Orchesellinae</taxon>
        <taxon>Orchesella</taxon>
    </lineage>
</organism>
<dbReference type="InterPro" id="IPR008936">
    <property type="entry name" value="Rho_GTPase_activation_prot"/>
</dbReference>
<keyword evidence="12" id="KW-1185">Reference proteome</keyword>
<dbReference type="SMART" id="SM00326">
    <property type="entry name" value="SH3"/>
    <property type="match status" value="1"/>
</dbReference>
<accession>A0ABP1QRJ1</accession>
<dbReference type="InterPro" id="IPR001060">
    <property type="entry name" value="FCH_dom"/>
</dbReference>
<evidence type="ECO:0000313" key="12">
    <source>
        <dbReference type="Proteomes" id="UP001642540"/>
    </source>
</evidence>
<keyword evidence="2" id="KW-0343">GTPase activation</keyword>
<feature type="coiled-coil region" evidence="6">
    <location>
        <begin position="233"/>
        <end position="260"/>
    </location>
</feature>
<keyword evidence="1 4" id="KW-0728">SH3 domain</keyword>
<dbReference type="PROSITE" id="PS50238">
    <property type="entry name" value="RHOGAP"/>
    <property type="match status" value="1"/>
</dbReference>
<sequence>MCEEKVLKYESVLSDIPELDPLVSPTSLSKGLRRMGSVKKQPFFMNLRIQLIDQLKTLDTRLETQVQLTNEIQEFFKKRAEVELETSRALEKLAKNLNTRHKEIKAKRDSSSSALTSSNALSTPLLSSSLSQSLTQQGSLPPQPWTVFNSQSSLSVCWQQLINDTKIQSQNHAILADIYSTEITQRLQFVSDDLQRIYKQCREIGLEAHEELLKVLHELHTSMKTYHNYQTETRIAEAKLKLVEAQKSKLEQQIPKEKLDKSKKMKMVEKEVQKRTHKFTDARFKSQKAKNEYILCMDAANAAVQKYFMEDLSDLIDCMDLGFYECVTRSLNMYVSSQDQIRKSLQQNMENMSKCISSLDARLDKQKFLESHNSVFALPKKFEFVGPSYPNNKNTASIAEEDFTPDPHEIEVSGFIRQEMEQRVYQLHKRLETLRIESDELWKTLETAENSLLEMITAKDYDTCAFFVERNNRVVNELAVAKMRSDKQETDEFHLNKFRDYMLTMNRISRLQSKYEHIRKSLKTTDSALIPSTSAAIAASNRQHNRRKRIGNIQKYTNTRLFGGSIEEYLEKTNEEIPLVMKSCIRVINLFGLHHQGIFRVSGSQVEINNFKEAFEKGEDPLADVTDASDINSVAGVLKLYLRELREPLFPICYFEQFMELAQLDSNTVFITRMRDLGNSLPRAVFIVLRYLFAFLNHLSEYSDENMMDPYNLAICFGPTLVPVPEDKDQVQYQNLVNELIKNVILYHDEIFFDLQDGLIYEKYISEIEDEPNVLRNEEHMSPVLKKSLTHKPLSHSREDSNASSINQHQHSSIMSEEVVCTSPLPNPPLSPIIKETVIINDDDDEDDLESGSFKSDFLEAIAQFDFNARSTRELSLKKGETLVLYAQVSSDWWKGANKRGDEGLIPDKYILLKIRDEDMPCSSSSSSQVAPTTPGTPHNVPPPLTTPPQKESTGCRTRTSSDSLITMPIQPIQKSEAHARSFSVSDAGSSKTPLPTQTNTPPPIPEIKNNGITIESNINSNIVEIPSDQPPAKDVIGGESSNVGEVGVSMAISKSQSAKQVKSNIQAWEQRLKSSSSITAPDLVMDLPQQQGEAVVTAQVAPTINNPAPIPPKFTDTSSSEDSDSSESSSANSSPSTPTKHSGAEVFAKQKNATLKKRANTEPPPPQPTTSWSTEQRGGMFTFSTTFNKPQVKVKPVVLNRPSLPKELVFKEEDNEDDTKNEQK</sequence>
<comment type="caution">
    <text evidence="11">The sequence shown here is derived from an EMBL/GenBank/DDBJ whole genome shotgun (WGS) entry which is preliminary data.</text>
</comment>
<dbReference type="Pfam" id="PF00611">
    <property type="entry name" value="FCH"/>
    <property type="match status" value="1"/>
</dbReference>
<dbReference type="SMART" id="SM00055">
    <property type="entry name" value="FCH"/>
    <property type="match status" value="1"/>
</dbReference>
<evidence type="ECO:0000259" key="8">
    <source>
        <dbReference type="PROSITE" id="PS50002"/>
    </source>
</evidence>
<feature type="compositionally biased region" description="Polar residues" evidence="7">
    <location>
        <begin position="983"/>
        <end position="992"/>
    </location>
</feature>
<dbReference type="EMBL" id="CAXLJM020000040">
    <property type="protein sequence ID" value="CAL8108521.1"/>
    <property type="molecule type" value="Genomic_DNA"/>
</dbReference>
<dbReference type="Gene3D" id="2.30.30.40">
    <property type="entry name" value="SH3 Domains"/>
    <property type="match status" value="1"/>
</dbReference>
<dbReference type="SMART" id="SM00324">
    <property type="entry name" value="RhoGAP"/>
    <property type="match status" value="1"/>
</dbReference>
<reference evidence="11 12" key="1">
    <citation type="submission" date="2024-08" db="EMBL/GenBank/DDBJ databases">
        <authorList>
            <person name="Cucini C."/>
            <person name="Frati F."/>
        </authorList>
    </citation>
    <scope>NUCLEOTIDE SEQUENCE [LARGE SCALE GENOMIC DNA]</scope>
</reference>
<feature type="domain" description="F-BAR" evidence="10">
    <location>
        <begin position="42"/>
        <end position="364"/>
    </location>
</feature>
<dbReference type="InterPro" id="IPR000198">
    <property type="entry name" value="RhoGAP_dom"/>
</dbReference>
<dbReference type="SUPFAM" id="SSF48350">
    <property type="entry name" value="GTPase activation domain, GAP"/>
    <property type="match status" value="1"/>
</dbReference>
<evidence type="ECO:0000313" key="11">
    <source>
        <dbReference type="EMBL" id="CAL8108521.1"/>
    </source>
</evidence>
<dbReference type="InterPro" id="IPR051627">
    <property type="entry name" value="SLIT-ROBO_RhoGAP"/>
</dbReference>
<evidence type="ECO:0000259" key="9">
    <source>
        <dbReference type="PROSITE" id="PS50238"/>
    </source>
</evidence>
<dbReference type="Gene3D" id="1.10.555.10">
    <property type="entry name" value="Rho GTPase activation protein"/>
    <property type="match status" value="1"/>
</dbReference>
<dbReference type="SUPFAM" id="SSF50044">
    <property type="entry name" value="SH3-domain"/>
    <property type="match status" value="1"/>
</dbReference>
<evidence type="ECO:0000256" key="7">
    <source>
        <dbReference type="SAM" id="MobiDB-lite"/>
    </source>
</evidence>
<dbReference type="InterPro" id="IPR027267">
    <property type="entry name" value="AH/BAR_dom_sf"/>
</dbReference>
<evidence type="ECO:0000256" key="3">
    <source>
        <dbReference type="ARBA" id="ARBA00023054"/>
    </source>
</evidence>
<gene>
    <name evidence="11" type="ORF">ODALV1_LOCUS13006</name>
</gene>
<feature type="compositionally biased region" description="Low complexity" evidence="7">
    <location>
        <begin position="1127"/>
        <end position="1140"/>
    </location>
</feature>